<keyword evidence="8" id="KW-0206">Cytoskeleton</keyword>
<keyword evidence="4 10" id="KW-0547">Nucleotide-binding</keyword>
<dbReference type="InterPro" id="IPR001752">
    <property type="entry name" value="Kinesin_motor_dom"/>
</dbReference>
<dbReference type="SMART" id="SM00129">
    <property type="entry name" value="KISc"/>
    <property type="match status" value="1"/>
</dbReference>
<evidence type="ECO:0000256" key="5">
    <source>
        <dbReference type="ARBA" id="ARBA00022840"/>
    </source>
</evidence>
<keyword evidence="16" id="KW-1185">Reference proteome</keyword>
<dbReference type="Gene3D" id="3.40.850.10">
    <property type="entry name" value="Kinesin motor domain"/>
    <property type="match status" value="1"/>
</dbReference>
<reference evidence="14" key="1">
    <citation type="submission" date="2022-10" db="EMBL/GenBank/DDBJ databases">
        <authorList>
            <person name="Chen Y."/>
            <person name="Dougan E. K."/>
            <person name="Chan C."/>
            <person name="Rhodes N."/>
            <person name="Thang M."/>
        </authorList>
    </citation>
    <scope>NUCLEOTIDE SEQUENCE</scope>
</reference>
<dbReference type="EMBL" id="CAMXCT020000988">
    <property type="protein sequence ID" value="CAL1138783.1"/>
    <property type="molecule type" value="Genomic_DNA"/>
</dbReference>
<proteinExistence type="inferred from homology"/>
<keyword evidence="5 10" id="KW-0067">ATP-binding</keyword>
<evidence type="ECO:0000256" key="12">
    <source>
        <dbReference type="SAM" id="MobiDB-lite"/>
    </source>
</evidence>
<feature type="coiled-coil region" evidence="11">
    <location>
        <begin position="497"/>
        <end position="626"/>
    </location>
</feature>
<comment type="caution">
    <text evidence="14">The sequence shown here is derived from an EMBL/GenBank/DDBJ whole genome shotgun (WGS) entry which is preliminary data.</text>
</comment>
<keyword evidence="6 11" id="KW-0175">Coiled coil</keyword>
<dbReference type="GO" id="GO:0005874">
    <property type="term" value="C:microtubule"/>
    <property type="evidence" value="ECO:0007669"/>
    <property type="project" value="UniProtKB-KW"/>
</dbReference>
<dbReference type="PANTHER" id="PTHR47969:SF21">
    <property type="entry name" value="KINESIN-LIKE PROTEIN"/>
    <property type="match status" value="1"/>
</dbReference>
<evidence type="ECO:0000256" key="8">
    <source>
        <dbReference type="ARBA" id="ARBA00023212"/>
    </source>
</evidence>
<evidence type="ECO:0000256" key="6">
    <source>
        <dbReference type="ARBA" id="ARBA00023054"/>
    </source>
</evidence>
<organism evidence="14">
    <name type="scientific">Cladocopium goreaui</name>
    <dbReference type="NCBI Taxonomy" id="2562237"/>
    <lineage>
        <taxon>Eukaryota</taxon>
        <taxon>Sar</taxon>
        <taxon>Alveolata</taxon>
        <taxon>Dinophyceae</taxon>
        <taxon>Suessiales</taxon>
        <taxon>Symbiodiniaceae</taxon>
        <taxon>Cladocopium</taxon>
    </lineage>
</organism>
<keyword evidence="3 10" id="KW-0493">Microtubule</keyword>
<keyword evidence="2" id="KW-0963">Cytoplasm</keyword>
<accession>A0A9P1C639</accession>
<dbReference type="PROSITE" id="PS00411">
    <property type="entry name" value="KINESIN_MOTOR_1"/>
    <property type="match status" value="1"/>
</dbReference>
<evidence type="ECO:0000256" key="2">
    <source>
        <dbReference type="ARBA" id="ARBA00022490"/>
    </source>
</evidence>
<evidence type="ECO:0000259" key="13">
    <source>
        <dbReference type="PROSITE" id="PS50067"/>
    </source>
</evidence>
<dbReference type="EMBL" id="CAMXCT010000988">
    <property type="protein sequence ID" value="CAI3985408.1"/>
    <property type="molecule type" value="Genomic_DNA"/>
</dbReference>
<dbReference type="InterPro" id="IPR027640">
    <property type="entry name" value="Kinesin-like_fam"/>
</dbReference>
<dbReference type="GO" id="GO:0007018">
    <property type="term" value="P:microtubule-based movement"/>
    <property type="evidence" value="ECO:0007669"/>
    <property type="project" value="InterPro"/>
</dbReference>
<protein>
    <recommendedName>
        <fullName evidence="10">Kinesin-like protein</fullName>
    </recommendedName>
</protein>
<dbReference type="InterPro" id="IPR036961">
    <property type="entry name" value="Kinesin_motor_dom_sf"/>
</dbReference>
<comment type="subcellular location">
    <subcellularLocation>
        <location evidence="1">Cytoplasm</location>
        <location evidence="1">Cytoskeleton</location>
    </subcellularLocation>
</comment>
<dbReference type="PROSITE" id="PS50067">
    <property type="entry name" value="KINESIN_MOTOR_2"/>
    <property type="match status" value="1"/>
</dbReference>
<dbReference type="OrthoDB" id="3176171at2759"/>
<dbReference type="GO" id="GO:0003777">
    <property type="term" value="F:microtubule motor activity"/>
    <property type="evidence" value="ECO:0007669"/>
    <property type="project" value="InterPro"/>
</dbReference>
<dbReference type="InterPro" id="IPR019821">
    <property type="entry name" value="Kinesin_motor_CS"/>
</dbReference>
<dbReference type="AlphaFoldDB" id="A0A9P1C639"/>
<dbReference type="InterPro" id="IPR027417">
    <property type="entry name" value="P-loop_NTPase"/>
</dbReference>
<dbReference type="SUPFAM" id="SSF52540">
    <property type="entry name" value="P-loop containing nucleoside triphosphate hydrolases"/>
    <property type="match status" value="1"/>
</dbReference>
<evidence type="ECO:0000256" key="3">
    <source>
        <dbReference type="ARBA" id="ARBA00022701"/>
    </source>
</evidence>
<dbReference type="SUPFAM" id="SSF53098">
    <property type="entry name" value="Ribonuclease H-like"/>
    <property type="match status" value="1"/>
</dbReference>
<dbReference type="Pfam" id="PF00225">
    <property type="entry name" value="Kinesin"/>
    <property type="match status" value="1"/>
</dbReference>
<dbReference type="PANTHER" id="PTHR47969">
    <property type="entry name" value="CHROMOSOME-ASSOCIATED KINESIN KIF4A-RELATED"/>
    <property type="match status" value="1"/>
</dbReference>
<reference evidence="15" key="2">
    <citation type="submission" date="2024-04" db="EMBL/GenBank/DDBJ databases">
        <authorList>
            <person name="Chen Y."/>
            <person name="Shah S."/>
            <person name="Dougan E. K."/>
            <person name="Thang M."/>
            <person name="Chan C."/>
        </authorList>
    </citation>
    <scope>NUCLEOTIDE SEQUENCE [LARGE SCALE GENOMIC DNA]</scope>
</reference>
<evidence type="ECO:0000256" key="7">
    <source>
        <dbReference type="ARBA" id="ARBA00023175"/>
    </source>
</evidence>
<evidence type="ECO:0000256" key="11">
    <source>
        <dbReference type="SAM" id="Coils"/>
    </source>
</evidence>
<sequence>MINMCTALPMERSTALQTAHWRPALLTSRRSSVGRGWDTWLSSRHSSTFAPSYCVTVATARLAATAATAATARRAKKAKQKPQKPKPLKPQAKRGSTAAVPVYPPEEIFSLDVECVAVGKSHEKSDRMPCSYALVDGKGDCVKRTLIQPSREVVSYLTPFTGLHPGDLDGQRALSLDRARRELQELLPRRAILVGQEPQGDIEWMSLNEGQDFTGTVNLSEIFSNEKGMVFSLRHEARVLLGREPELAALREKLTKKEFWPPKPSLARESILDAGLANRAIGATMMNATSSRSHSIFMITVEQCGLGIDGAGHIRVGKLNMVDLAGSERQSKTGATGERLKEATKINLSLSALGNVISALVDGKSSHIPYRDSRLTRLLQDSLGGNTKTIMVANIGPADYNYDETASTLRYAYRAKSIKNKPRINEDPKDAMIREYQEEILRLKAELEAAGGEVDEHGMPIYGRPRIEKQVEYVEKIVERTVEKEVIVEQGPSPDEVAAMEAQLRQQNEEARLKAEARRREVEAQRDLAESERLRLMAQIDEEEQISFKEEQHKVELQAKLQQMEMKMVQGKQVMEQAIQQEEELKRQQRRLRKQQEKEEELKRQEEQQRQENIELVERCASQEEQVSKLTSKLQKLWDKYQKGQQEMVDIQHFNQQEREDMLSMIRELRQTLKLKSLIMESFVPMKEIQNTQERAVWDPEEDEWRIAPVALDKENRPQRPGSVLGLPRPTSEFTRLNRAMGDANPRYMYDSILFTDLDLPERTTEDYEVHPELGDRVERALMLALSQEDDDKEAMLANSVRKLEEFTPKFQFSW</sequence>
<dbReference type="InterPro" id="IPR012337">
    <property type="entry name" value="RNaseH-like_sf"/>
</dbReference>
<dbReference type="InterPro" id="IPR036397">
    <property type="entry name" value="RNaseH_sf"/>
</dbReference>
<dbReference type="GO" id="GO:0003676">
    <property type="term" value="F:nucleic acid binding"/>
    <property type="evidence" value="ECO:0007669"/>
    <property type="project" value="InterPro"/>
</dbReference>
<evidence type="ECO:0000256" key="9">
    <source>
        <dbReference type="PROSITE-ProRule" id="PRU00283"/>
    </source>
</evidence>
<gene>
    <name evidence="14" type="ORF">C1SCF055_LOCUS12859</name>
</gene>
<comment type="similarity">
    <text evidence="9 10">Belongs to the TRAFAC class myosin-kinesin ATPase superfamily. Kinesin family.</text>
</comment>
<feature type="compositionally biased region" description="Basic residues" evidence="12">
    <location>
        <begin position="73"/>
        <end position="87"/>
    </location>
</feature>
<evidence type="ECO:0000313" key="14">
    <source>
        <dbReference type="EMBL" id="CAI3985408.1"/>
    </source>
</evidence>
<dbReference type="GO" id="GO:0008017">
    <property type="term" value="F:microtubule binding"/>
    <property type="evidence" value="ECO:0007669"/>
    <property type="project" value="InterPro"/>
</dbReference>
<feature type="region of interest" description="Disordered" evidence="12">
    <location>
        <begin position="71"/>
        <end position="97"/>
    </location>
</feature>
<comment type="caution">
    <text evidence="9">Lacks conserved residue(s) required for the propagation of feature annotation.</text>
</comment>
<dbReference type="GO" id="GO:0005524">
    <property type="term" value="F:ATP binding"/>
    <property type="evidence" value="ECO:0007669"/>
    <property type="project" value="UniProtKB-KW"/>
</dbReference>
<dbReference type="Proteomes" id="UP001152797">
    <property type="component" value="Unassembled WGS sequence"/>
</dbReference>
<evidence type="ECO:0000256" key="10">
    <source>
        <dbReference type="RuleBase" id="RU000394"/>
    </source>
</evidence>
<dbReference type="Gene3D" id="3.30.420.10">
    <property type="entry name" value="Ribonuclease H-like superfamily/Ribonuclease H"/>
    <property type="match status" value="1"/>
</dbReference>
<dbReference type="PRINTS" id="PR00380">
    <property type="entry name" value="KINESINHEAVY"/>
</dbReference>
<evidence type="ECO:0000256" key="1">
    <source>
        <dbReference type="ARBA" id="ARBA00004245"/>
    </source>
</evidence>
<keyword evidence="7 10" id="KW-0505">Motor protein</keyword>
<name>A0A9P1C639_9DINO</name>
<evidence type="ECO:0000313" key="15">
    <source>
        <dbReference type="EMBL" id="CAL1138783.1"/>
    </source>
</evidence>
<dbReference type="EMBL" id="CAMXCT030000988">
    <property type="protein sequence ID" value="CAL4772720.1"/>
    <property type="molecule type" value="Genomic_DNA"/>
</dbReference>
<evidence type="ECO:0000313" key="16">
    <source>
        <dbReference type="Proteomes" id="UP001152797"/>
    </source>
</evidence>
<evidence type="ECO:0000256" key="4">
    <source>
        <dbReference type="ARBA" id="ARBA00022741"/>
    </source>
</evidence>
<feature type="domain" description="Kinesin motor" evidence="13">
    <location>
        <begin position="270"/>
        <end position="418"/>
    </location>
</feature>